<feature type="transmembrane region" description="Helical" evidence="1">
    <location>
        <begin position="418"/>
        <end position="441"/>
    </location>
</feature>
<dbReference type="EMBL" id="MLAK01000983">
    <property type="protein sequence ID" value="OHS99851.1"/>
    <property type="molecule type" value="Genomic_DNA"/>
</dbReference>
<organism evidence="2 3">
    <name type="scientific">Tritrichomonas foetus</name>
    <dbReference type="NCBI Taxonomy" id="1144522"/>
    <lineage>
        <taxon>Eukaryota</taxon>
        <taxon>Metamonada</taxon>
        <taxon>Parabasalia</taxon>
        <taxon>Tritrichomonadida</taxon>
        <taxon>Tritrichomonadidae</taxon>
        <taxon>Tritrichomonas</taxon>
    </lineage>
</organism>
<dbReference type="GeneID" id="94843876"/>
<dbReference type="VEuPathDB" id="TrichDB:TRFO_33600"/>
<keyword evidence="1" id="KW-0472">Membrane</keyword>
<gene>
    <name evidence="2" type="ORF">TRFO_33600</name>
</gene>
<evidence type="ECO:0000313" key="3">
    <source>
        <dbReference type="Proteomes" id="UP000179807"/>
    </source>
</evidence>
<keyword evidence="1" id="KW-1133">Transmembrane helix</keyword>
<name>A0A1J4JQQ5_9EUKA</name>
<protein>
    <submittedName>
        <fullName evidence="2">Uncharacterized protein</fullName>
    </submittedName>
</protein>
<sequence>MKNEYFSRLNCLMDPSYSLIDFSEIQSFTIDHFSQLESMKEFINNIPLIILLFDKLTSAPNLIKYVDDGWIYETVDESGEIYGINHNNISVKVSQTDKNTGRLILDMQTTKPSMLYIYASYTTSRIIELQGRWDEVTNFYPILFNGNLRLETPFEVIPILFDDRIWELDRNKNSNDFYVNRTKMQSITLIKSTFYKLYSMTFNTDNDEQLYIEILSDATVGGLLKTIFRNKVTIRLRQKLIIKDGIVDRFWSESNEILLYGTSTFTSPNYLDDLSLVWNYTDGYVSPPKISNIHSIASVNILFIDDPSLTLEEQYIDKLYRPFLLANAKKQINCDELLSKLYFPNGINLTYANDTILFQFICDDLIFTTEPYQFDLNGLVVSTDPYTIGLYINGTDHIDEVNDDGFEYEENNESKSGVIVGICMSAVVITLLGAGITVYFVNRRKERIDPEQKKLIVSK</sequence>
<keyword evidence="1" id="KW-0812">Transmembrane</keyword>
<dbReference type="RefSeq" id="XP_068352988.1">
    <property type="nucleotide sequence ID" value="XM_068509172.1"/>
</dbReference>
<comment type="caution">
    <text evidence="2">The sequence shown here is derived from an EMBL/GenBank/DDBJ whole genome shotgun (WGS) entry which is preliminary data.</text>
</comment>
<reference evidence="2" key="1">
    <citation type="submission" date="2016-10" db="EMBL/GenBank/DDBJ databases">
        <authorList>
            <person name="Benchimol M."/>
            <person name="Almeida L.G."/>
            <person name="Vasconcelos A.T."/>
            <person name="Perreira-Neves A."/>
            <person name="Rosa I.A."/>
            <person name="Tasca T."/>
            <person name="Bogo M.R."/>
            <person name="de Souza W."/>
        </authorList>
    </citation>
    <scope>NUCLEOTIDE SEQUENCE [LARGE SCALE GENOMIC DNA]</scope>
    <source>
        <strain evidence="2">K</strain>
    </source>
</reference>
<dbReference type="AlphaFoldDB" id="A0A1J4JQQ5"/>
<dbReference type="Proteomes" id="UP000179807">
    <property type="component" value="Unassembled WGS sequence"/>
</dbReference>
<keyword evidence="3" id="KW-1185">Reference proteome</keyword>
<evidence type="ECO:0000313" key="2">
    <source>
        <dbReference type="EMBL" id="OHS99851.1"/>
    </source>
</evidence>
<accession>A0A1J4JQQ5</accession>
<proteinExistence type="predicted"/>
<evidence type="ECO:0000256" key="1">
    <source>
        <dbReference type="SAM" id="Phobius"/>
    </source>
</evidence>